<dbReference type="EMBL" id="JNBS01002357">
    <property type="protein sequence ID" value="OQR92095.1"/>
    <property type="molecule type" value="Genomic_DNA"/>
</dbReference>
<evidence type="ECO:0000313" key="7">
    <source>
        <dbReference type="Proteomes" id="UP000243217"/>
    </source>
</evidence>
<name>A0A1V9Z250_9STRA</name>
<dbReference type="Gene3D" id="1.10.510.10">
    <property type="entry name" value="Transferase(Phosphotransferase) domain 1"/>
    <property type="match status" value="1"/>
</dbReference>
<dbReference type="SUPFAM" id="SSF56112">
    <property type="entry name" value="Protein kinase-like (PK-like)"/>
    <property type="match status" value="1"/>
</dbReference>
<evidence type="ECO:0000256" key="3">
    <source>
        <dbReference type="ARBA" id="ARBA00022777"/>
    </source>
</evidence>
<proteinExistence type="predicted"/>
<feature type="non-terminal residue" evidence="6">
    <location>
        <position position="286"/>
    </location>
</feature>
<dbReference type="PANTHER" id="PTHR44329">
    <property type="entry name" value="SERINE/THREONINE-PROTEIN KINASE TNNI3K-RELATED"/>
    <property type="match status" value="1"/>
</dbReference>
<dbReference type="GO" id="GO:0005524">
    <property type="term" value="F:ATP binding"/>
    <property type="evidence" value="ECO:0007669"/>
    <property type="project" value="UniProtKB-KW"/>
</dbReference>
<protein>
    <submittedName>
        <fullName evidence="6">Serine/threonine protein kinase</fullName>
    </submittedName>
</protein>
<dbReference type="InterPro" id="IPR000719">
    <property type="entry name" value="Prot_kinase_dom"/>
</dbReference>
<dbReference type="InterPro" id="IPR011009">
    <property type="entry name" value="Kinase-like_dom_sf"/>
</dbReference>
<keyword evidence="3 6" id="KW-0418">Kinase</keyword>
<dbReference type="AlphaFoldDB" id="A0A1V9Z250"/>
<dbReference type="PIRSF" id="PIRSF000654">
    <property type="entry name" value="Integrin-linked_kinase"/>
    <property type="match status" value="1"/>
</dbReference>
<dbReference type="InterPro" id="IPR051681">
    <property type="entry name" value="Ser/Thr_Kinases-Pseudokinases"/>
</dbReference>
<evidence type="ECO:0000256" key="4">
    <source>
        <dbReference type="ARBA" id="ARBA00022840"/>
    </source>
</evidence>
<dbReference type="PANTHER" id="PTHR44329:SF288">
    <property type="entry name" value="MITOGEN-ACTIVATED PROTEIN KINASE KINASE KINASE 20"/>
    <property type="match status" value="1"/>
</dbReference>
<evidence type="ECO:0000256" key="2">
    <source>
        <dbReference type="ARBA" id="ARBA00022741"/>
    </source>
</evidence>
<keyword evidence="7" id="KW-1185">Reference proteome</keyword>
<organism evidence="6 7">
    <name type="scientific">Thraustotheca clavata</name>
    <dbReference type="NCBI Taxonomy" id="74557"/>
    <lineage>
        <taxon>Eukaryota</taxon>
        <taxon>Sar</taxon>
        <taxon>Stramenopiles</taxon>
        <taxon>Oomycota</taxon>
        <taxon>Saprolegniomycetes</taxon>
        <taxon>Saprolegniales</taxon>
        <taxon>Achlyaceae</taxon>
        <taxon>Thraustotheca</taxon>
    </lineage>
</organism>
<keyword evidence="4" id="KW-0067">ATP-binding</keyword>
<keyword evidence="6" id="KW-0723">Serine/threonine-protein kinase</keyword>
<keyword evidence="2" id="KW-0547">Nucleotide-binding</keyword>
<gene>
    <name evidence="6" type="ORF">THRCLA_08791</name>
</gene>
<dbReference type="OrthoDB" id="28230at2759"/>
<evidence type="ECO:0000259" key="5">
    <source>
        <dbReference type="PROSITE" id="PS50011"/>
    </source>
</evidence>
<dbReference type="STRING" id="74557.A0A1V9Z250"/>
<sequence>MEVLNEITPHRIQRRDLTFPREIGTGEIPWERIFQATYCGGTNVLVKQIHLRNRVTEVRLNQLRNLVNQMPHPNIIQILGICEEPNEGSFVTVCPEEGTLKDYISRVNLTLTEKLTILTKVALGINHLHRQNPRIAHCNIKASSIWITRDKEPKISDFEFSRRFQSNFNSIGCSPSWAAPECLQALSTCTEKVDVYSFAILIVEMMDPRPRLYERLTKELCSRITRGEVRPEISNRDEWPIELLSLVQACWANDPNDRPSVEEIITRLNEIQSNIQPVQQNTPQEQ</sequence>
<dbReference type="PROSITE" id="PS50011">
    <property type="entry name" value="PROTEIN_KINASE_DOM"/>
    <property type="match status" value="1"/>
</dbReference>
<reference evidence="6 7" key="1">
    <citation type="journal article" date="2014" name="Genome Biol. Evol.">
        <title>The secreted proteins of Achlya hypogyna and Thraustotheca clavata identify the ancestral oomycete secretome and reveal gene acquisitions by horizontal gene transfer.</title>
        <authorList>
            <person name="Misner I."/>
            <person name="Blouin N."/>
            <person name="Leonard G."/>
            <person name="Richards T.A."/>
            <person name="Lane C.E."/>
        </authorList>
    </citation>
    <scope>NUCLEOTIDE SEQUENCE [LARGE SCALE GENOMIC DNA]</scope>
    <source>
        <strain evidence="6 7">ATCC 34112</strain>
    </source>
</reference>
<dbReference type="InterPro" id="IPR001245">
    <property type="entry name" value="Ser-Thr/Tyr_kinase_cat_dom"/>
</dbReference>
<dbReference type="GO" id="GO:0004674">
    <property type="term" value="F:protein serine/threonine kinase activity"/>
    <property type="evidence" value="ECO:0007669"/>
    <property type="project" value="UniProtKB-KW"/>
</dbReference>
<evidence type="ECO:0000313" key="6">
    <source>
        <dbReference type="EMBL" id="OQR92095.1"/>
    </source>
</evidence>
<accession>A0A1V9Z250</accession>
<feature type="domain" description="Protein kinase" evidence="5">
    <location>
        <begin position="17"/>
        <end position="275"/>
    </location>
</feature>
<dbReference type="Pfam" id="PF07714">
    <property type="entry name" value="PK_Tyr_Ser-Thr"/>
    <property type="match status" value="1"/>
</dbReference>
<comment type="caution">
    <text evidence="6">The sequence shown here is derived from an EMBL/GenBank/DDBJ whole genome shotgun (WGS) entry which is preliminary data.</text>
</comment>
<keyword evidence="1" id="KW-0808">Transferase</keyword>
<evidence type="ECO:0000256" key="1">
    <source>
        <dbReference type="ARBA" id="ARBA00022679"/>
    </source>
</evidence>
<dbReference type="Proteomes" id="UP000243217">
    <property type="component" value="Unassembled WGS sequence"/>
</dbReference>